<keyword evidence="1" id="KW-1133">Transmembrane helix</keyword>
<reference evidence="2 3" key="1">
    <citation type="submission" date="2020-08" db="EMBL/GenBank/DDBJ databases">
        <title>Genomic Encyclopedia of Type Strains, Phase IV (KMG-IV): sequencing the most valuable type-strain genomes for metagenomic binning, comparative biology and taxonomic classification.</title>
        <authorList>
            <person name="Goeker M."/>
        </authorList>
    </citation>
    <scope>NUCLEOTIDE SEQUENCE [LARGE SCALE GENOMIC DNA]</scope>
    <source>
        <strain evidence="2 3">DSM 102983</strain>
    </source>
</reference>
<organism evidence="2 3">
    <name type="scientific">Parabacteroides faecis</name>
    <dbReference type="NCBI Taxonomy" id="1217282"/>
    <lineage>
        <taxon>Bacteria</taxon>
        <taxon>Pseudomonadati</taxon>
        <taxon>Bacteroidota</taxon>
        <taxon>Bacteroidia</taxon>
        <taxon>Bacteroidales</taxon>
        <taxon>Tannerellaceae</taxon>
        <taxon>Parabacteroides</taxon>
    </lineage>
</organism>
<dbReference type="Pfam" id="PF19529">
    <property type="entry name" value="DUF6057"/>
    <property type="match status" value="1"/>
</dbReference>
<dbReference type="RefSeq" id="WP_183670625.1">
    <property type="nucleotide sequence ID" value="NZ_BMPB01000018.1"/>
</dbReference>
<evidence type="ECO:0000313" key="3">
    <source>
        <dbReference type="Proteomes" id="UP000533637"/>
    </source>
</evidence>
<dbReference type="EMBL" id="JACHOC010000004">
    <property type="protein sequence ID" value="MBB4622258.1"/>
    <property type="molecule type" value="Genomic_DNA"/>
</dbReference>
<keyword evidence="1" id="KW-0472">Membrane</keyword>
<proteinExistence type="predicted"/>
<keyword evidence="1" id="KW-0812">Transmembrane</keyword>
<name>A0ABR6KN65_9BACT</name>
<feature type="transmembrane region" description="Helical" evidence="1">
    <location>
        <begin position="185"/>
        <end position="209"/>
    </location>
</feature>
<feature type="transmembrane region" description="Helical" evidence="1">
    <location>
        <begin position="259"/>
        <end position="279"/>
    </location>
</feature>
<accession>A0ABR6KN65</accession>
<keyword evidence="3" id="KW-1185">Reference proteome</keyword>
<comment type="caution">
    <text evidence="2">The sequence shown here is derived from an EMBL/GenBank/DDBJ whole genome shotgun (WGS) entry which is preliminary data.</text>
</comment>
<gene>
    <name evidence="2" type="ORF">GGQ57_002158</name>
</gene>
<dbReference type="Proteomes" id="UP000533637">
    <property type="component" value="Unassembled WGS sequence"/>
</dbReference>
<feature type="transmembrane region" description="Helical" evidence="1">
    <location>
        <begin position="94"/>
        <end position="114"/>
    </location>
</feature>
<dbReference type="InterPro" id="IPR045692">
    <property type="entry name" value="DUF6057"/>
</dbReference>
<sequence length="583" mass="66941">MKLKITAFWLVILAALFIFLQEYSRFHFFFIEQSQLFQFTGDYICGKLAMPGGFALTLSEFLVQFFRYPYAGAGITAALLLLTGMGMRGIVRRIVPDTDFFLLYLIPVILLMFLHFDFNYLAFGTIAFNLMLLAFYLCLRISNDKWRMIVEIVATPLLYGLAGAVACLFALSVLIYEFLNKTPKFYWSSLSVLLGLLCGVCSVYFALLGEYRFAFLPDAYYHTALEPKTVIYYSWISFPLILILAFLLRKRKKAAGKKIWIAGGVLQLALLCVLCWWGIPEYGDKKSAKVKELDYYARTEQWDKILDANKGTLTNYLNMCYLNLALAQKGELADRMFSFDQRGPQGLMVGWNKTEQISSLLSDIAFAMGNSAMAQEMAFEAYATAIGEGNPRMLKRLVQTNLIYGEYPVAEKYLNILGNTIYYKKWADDHRKFLYNDTAVEQDSVLGSMRKSLPKENYLSEINYMEKDLCMVAEANPEKKAAIEYLGALYLLAKNMDGFKNMLETYYGTDVLPSLPKSFQEAVITLSEAEPDYWKRFDISPSVMQRFAEYKKQVLANRNNKNALPGLMRRAYGDTYWFYFMFK</sequence>
<protein>
    <recommendedName>
        <fullName evidence="4">Transmembrane protein</fullName>
    </recommendedName>
</protein>
<feature type="transmembrane region" description="Helical" evidence="1">
    <location>
        <begin position="159"/>
        <end position="179"/>
    </location>
</feature>
<evidence type="ECO:0008006" key="4">
    <source>
        <dbReference type="Google" id="ProtNLM"/>
    </source>
</evidence>
<evidence type="ECO:0000256" key="1">
    <source>
        <dbReference type="SAM" id="Phobius"/>
    </source>
</evidence>
<evidence type="ECO:0000313" key="2">
    <source>
        <dbReference type="EMBL" id="MBB4622258.1"/>
    </source>
</evidence>
<feature type="transmembrane region" description="Helical" evidence="1">
    <location>
        <begin position="68"/>
        <end position="87"/>
    </location>
</feature>
<feature type="transmembrane region" description="Helical" evidence="1">
    <location>
        <begin position="230"/>
        <end position="247"/>
    </location>
</feature>